<comment type="caution">
    <text evidence="1">The sequence shown here is derived from an EMBL/GenBank/DDBJ whole genome shotgun (WGS) entry which is preliminary data.</text>
</comment>
<name>A0ABQ5GEN2_9ASTR</name>
<dbReference type="EMBL" id="BQNB010018418">
    <property type="protein sequence ID" value="GJT74173.1"/>
    <property type="molecule type" value="Genomic_DNA"/>
</dbReference>
<evidence type="ECO:0008006" key="3">
    <source>
        <dbReference type="Google" id="ProtNLM"/>
    </source>
</evidence>
<dbReference type="Proteomes" id="UP001151760">
    <property type="component" value="Unassembled WGS sequence"/>
</dbReference>
<keyword evidence="2" id="KW-1185">Reference proteome</keyword>
<sequence length="248" mass="29438">MLLLLGRERRQIFNLKNCIAINVSLRMFHKECNLTKTKDTEDRAKFREDFVDEDHTGVTSATTKDIFDLSYVVLDHKLDDALWAFRTAYKSLIRSTPFRNVYGKACHLLIEIKHKAYWALRNVNLNLDVVGKHRYLQLNELAELRNKAYENSHAYKERKKRWHDAKIMYKEFHEGEEILVFNSRLKLFLKKLKSRWYRPYTVSKVFPYGTIEVCGKNGVSFKVNGHRLKRYYGGDINSIEENLYFAKT</sequence>
<organism evidence="1 2">
    <name type="scientific">Tanacetum coccineum</name>
    <dbReference type="NCBI Taxonomy" id="301880"/>
    <lineage>
        <taxon>Eukaryota</taxon>
        <taxon>Viridiplantae</taxon>
        <taxon>Streptophyta</taxon>
        <taxon>Embryophyta</taxon>
        <taxon>Tracheophyta</taxon>
        <taxon>Spermatophyta</taxon>
        <taxon>Magnoliopsida</taxon>
        <taxon>eudicotyledons</taxon>
        <taxon>Gunneridae</taxon>
        <taxon>Pentapetalae</taxon>
        <taxon>asterids</taxon>
        <taxon>campanulids</taxon>
        <taxon>Asterales</taxon>
        <taxon>Asteraceae</taxon>
        <taxon>Asteroideae</taxon>
        <taxon>Anthemideae</taxon>
        <taxon>Anthemidinae</taxon>
        <taxon>Tanacetum</taxon>
    </lineage>
</organism>
<reference evidence="1" key="1">
    <citation type="journal article" date="2022" name="Int. J. Mol. Sci.">
        <title>Draft Genome of Tanacetum Coccineum: Genomic Comparison of Closely Related Tanacetum-Family Plants.</title>
        <authorList>
            <person name="Yamashiro T."/>
            <person name="Shiraishi A."/>
            <person name="Nakayama K."/>
            <person name="Satake H."/>
        </authorList>
    </citation>
    <scope>NUCLEOTIDE SEQUENCE</scope>
</reference>
<evidence type="ECO:0000313" key="1">
    <source>
        <dbReference type="EMBL" id="GJT74173.1"/>
    </source>
</evidence>
<evidence type="ECO:0000313" key="2">
    <source>
        <dbReference type="Proteomes" id="UP001151760"/>
    </source>
</evidence>
<reference evidence="1" key="2">
    <citation type="submission" date="2022-01" db="EMBL/GenBank/DDBJ databases">
        <authorList>
            <person name="Yamashiro T."/>
            <person name="Shiraishi A."/>
            <person name="Satake H."/>
            <person name="Nakayama K."/>
        </authorList>
    </citation>
    <scope>NUCLEOTIDE SEQUENCE</scope>
</reference>
<protein>
    <recommendedName>
        <fullName evidence="3">Reverse transcriptase domain-containing protein</fullName>
    </recommendedName>
</protein>
<proteinExistence type="predicted"/>
<accession>A0ABQ5GEN2</accession>
<gene>
    <name evidence="1" type="ORF">Tco_1040898</name>
</gene>